<comment type="caution">
    <text evidence="1">The sequence shown here is derived from an EMBL/GenBank/DDBJ whole genome shotgun (WGS) entry which is preliminary data.</text>
</comment>
<proteinExistence type="predicted"/>
<sequence length="70" mass="8126">MEPVDLFIICKLFLNMTVLFEVKCLSYELCKALQIEEIQAHLIYKLKSRFLVPLVGLQATQHVSVQVEFI</sequence>
<keyword evidence="2" id="KW-1185">Reference proteome</keyword>
<reference evidence="1" key="1">
    <citation type="thesis" date="2020" institute="ProQuest LLC" country="789 East Eisenhower Parkway, Ann Arbor, MI, USA">
        <title>Comparative Genomics and Chromosome Evolution.</title>
        <authorList>
            <person name="Mudd A.B."/>
        </authorList>
    </citation>
    <scope>NUCLEOTIDE SEQUENCE</scope>
    <source>
        <strain evidence="1">Female2</strain>
        <tissue evidence="1">Blood</tissue>
    </source>
</reference>
<gene>
    <name evidence="1" type="ORF">GDO86_012109</name>
</gene>
<dbReference type="Proteomes" id="UP000812440">
    <property type="component" value="Chromosome 6"/>
</dbReference>
<accession>A0A8T2JM45</accession>
<evidence type="ECO:0000313" key="1">
    <source>
        <dbReference type="EMBL" id="KAG8443576.1"/>
    </source>
</evidence>
<organism evidence="1 2">
    <name type="scientific">Hymenochirus boettgeri</name>
    <name type="common">Congo dwarf clawed frog</name>
    <dbReference type="NCBI Taxonomy" id="247094"/>
    <lineage>
        <taxon>Eukaryota</taxon>
        <taxon>Metazoa</taxon>
        <taxon>Chordata</taxon>
        <taxon>Craniata</taxon>
        <taxon>Vertebrata</taxon>
        <taxon>Euteleostomi</taxon>
        <taxon>Amphibia</taxon>
        <taxon>Batrachia</taxon>
        <taxon>Anura</taxon>
        <taxon>Pipoidea</taxon>
        <taxon>Pipidae</taxon>
        <taxon>Pipinae</taxon>
        <taxon>Hymenochirus</taxon>
    </lineage>
</organism>
<protein>
    <submittedName>
        <fullName evidence="1">Uncharacterized protein</fullName>
    </submittedName>
</protein>
<dbReference type="EMBL" id="JAACNH010000005">
    <property type="protein sequence ID" value="KAG8443576.1"/>
    <property type="molecule type" value="Genomic_DNA"/>
</dbReference>
<evidence type="ECO:0000313" key="2">
    <source>
        <dbReference type="Proteomes" id="UP000812440"/>
    </source>
</evidence>
<dbReference type="AlphaFoldDB" id="A0A8T2JM45"/>
<name>A0A8T2JM45_9PIPI</name>